<dbReference type="SUPFAM" id="SSF46785">
    <property type="entry name" value="Winged helix' DNA-binding domain"/>
    <property type="match status" value="1"/>
</dbReference>
<dbReference type="HOGENOM" id="CLU_096072_6_1_10"/>
<dbReference type="InterPro" id="IPR002481">
    <property type="entry name" value="FUR"/>
</dbReference>
<dbReference type="RefSeq" id="WP_007573110.1">
    <property type="nucleotide sequence ID" value="NZ_BPTS01000001.1"/>
</dbReference>
<gene>
    <name evidence="2" type="ORF">Premu_0679</name>
</gene>
<keyword evidence="3" id="KW-1185">Reference proteome</keyword>
<feature type="binding site" evidence="1">
    <location>
        <position position="98"/>
    </location>
    <ligand>
        <name>Zn(2+)</name>
        <dbReference type="ChEBI" id="CHEBI:29105"/>
    </ligand>
</feature>
<dbReference type="EMBL" id="GL945017">
    <property type="protein sequence ID" value="EGN56152.1"/>
    <property type="molecule type" value="Genomic_DNA"/>
</dbReference>
<evidence type="ECO:0000313" key="2">
    <source>
        <dbReference type="EMBL" id="EGN56152.1"/>
    </source>
</evidence>
<feature type="binding site" evidence="1">
    <location>
        <position position="137"/>
    </location>
    <ligand>
        <name>Zn(2+)</name>
        <dbReference type="ChEBI" id="CHEBI:29105"/>
    </ligand>
</feature>
<evidence type="ECO:0008006" key="4">
    <source>
        <dbReference type="Google" id="ProtNLM"/>
    </source>
</evidence>
<dbReference type="Proteomes" id="UP000002772">
    <property type="component" value="Unassembled WGS sequence"/>
</dbReference>
<feature type="binding site" evidence="1">
    <location>
        <position position="101"/>
    </location>
    <ligand>
        <name>Zn(2+)</name>
        <dbReference type="ChEBI" id="CHEBI:29105"/>
    </ligand>
</feature>
<sequence length="142" mass="16036">MDEKTSIDLLSSHGIKPTSNRILVVKALAAEEYPSTLMELESHLVSVDKSGIFRALTLFRDHHLVHSIEDGEGGIRYELCLSHGNDDEDDDLHVHFYCEKCHRIFCLYDTPVPSVGLPRGFTRESCNYVVKGICAECNRQKT</sequence>
<dbReference type="GO" id="GO:0003700">
    <property type="term" value="F:DNA-binding transcription factor activity"/>
    <property type="evidence" value="ECO:0007669"/>
    <property type="project" value="InterPro"/>
</dbReference>
<keyword evidence="1" id="KW-0479">Metal-binding</keyword>
<dbReference type="GO" id="GO:1900376">
    <property type="term" value="P:regulation of secondary metabolite biosynthetic process"/>
    <property type="evidence" value="ECO:0007669"/>
    <property type="project" value="TreeGrafter"/>
</dbReference>
<proteinExistence type="predicted"/>
<reference evidence="3" key="1">
    <citation type="journal article" date="2011" name="Stand. Genomic Sci.">
        <title>Non-contiguous finished genome sequence of the opportunistic oral pathogen Prevotella multisaccharivorax type strain (PPPA20).</title>
        <authorList>
            <person name="Pati A."/>
            <person name="Gronow S."/>
            <person name="Lu M."/>
            <person name="Lapidus A."/>
            <person name="Nolan M."/>
            <person name="Lucas S."/>
            <person name="Hammon N."/>
            <person name="Deshpande S."/>
            <person name="Cheng J.F."/>
            <person name="Tapia R."/>
            <person name="Han C."/>
            <person name="Goodwin L."/>
            <person name="Pitluck S."/>
            <person name="Liolios K."/>
            <person name="Pagani I."/>
            <person name="Mavromatis K."/>
            <person name="Mikhailova N."/>
            <person name="Huntemann M."/>
            <person name="Chen A."/>
            <person name="Palaniappan K."/>
            <person name="Land M."/>
            <person name="Hauser L."/>
            <person name="Detter J.C."/>
            <person name="Brambilla E.M."/>
            <person name="Rohde M."/>
            <person name="Goker M."/>
            <person name="Woyke T."/>
            <person name="Bristow J."/>
            <person name="Eisen J.A."/>
            <person name="Markowitz V."/>
            <person name="Hugenholtz P."/>
            <person name="Kyrpides N.C."/>
            <person name="Klenk H.P."/>
            <person name="Ivanova N."/>
        </authorList>
    </citation>
    <scope>NUCLEOTIDE SEQUENCE [LARGE SCALE GENOMIC DNA]</scope>
    <source>
        <strain evidence="3">DSM 17128</strain>
    </source>
</reference>
<dbReference type="PANTHER" id="PTHR33202:SF22">
    <property type="entry name" value="HYDROGEN PEROXIDE SENSITIVE REPRESSOR"/>
    <property type="match status" value="1"/>
</dbReference>
<dbReference type="InterPro" id="IPR036390">
    <property type="entry name" value="WH_DNA-bd_sf"/>
</dbReference>
<dbReference type="InterPro" id="IPR036388">
    <property type="entry name" value="WH-like_DNA-bd_sf"/>
</dbReference>
<dbReference type="GO" id="GO:0008270">
    <property type="term" value="F:zinc ion binding"/>
    <property type="evidence" value="ECO:0007669"/>
    <property type="project" value="TreeGrafter"/>
</dbReference>
<organism evidence="2 3">
    <name type="scientific">Hallella multisaccharivorax DSM 17128</name>
    <dbReference type="NCBI Taxonomy" id="688246"/>
    <lineage>
        <taxon>Bacteria</taxon>
        <taxon>Pseudomonadati</taxon>
        <taxon>Bacteroidota</taxon>
        <taxon>Bacteroidia</taxon>
        <taxon>Bacteroidales</taxon>
        <taxon>Prevotellaceae</taxon>
        <taxon>Hallella</taxon>
    </lineage>
</organism>
<dbReference type="AlphaFoldDB" id="F8N671"/>
<dbReference type="eggNOG" id="COG0735">
    <property type="taxonomic scope" value="Bacteria"/>
</dbReference>
<dbReference type="OrthoDB" id="594893at2"/>
<keyword evidence="1" id="KW-0862">Zinc</keyword>
<dbReference type="GO" id="GO:0045892">
    <property type="term" value="P:negative regulation of DNA-templated transcription"/>
    <property type="evidence" value="ECO:0007669"/>
    <property type="project" value="TreeGrafter"/>
</dbReference>
<dbReference type="PANTHER" id="PTHR33202">
    <property type="entry name" value="ZINC UPTAKE REGULATION PROTEIN"/>
    <property type="match status" value="1"/>
</dbReference>
<dbReference type="GO" id="GO:0000976">
    <property type="term" value="F:transcription cis-regulatory region binding"/>
    <property type="evidence" value="ECO:0007669"/>
    <property type="project" value="TreeGrafter"/>
</dbReference>
<dbReference type="Pfam" id="PF01475">
    <property type="entry name" value="FUR"/>
    <property type="match status" value="1"/>
</dbReference>
<evidence type="ECO:0000313" key="3">
    <source>
        <dbReference type="Proteomes" id="UP000002772"/>
    </source>
</evidence>
<accession>F8N671</accession>
<protein>
    <recommendedName>
        <fullName evidence="4">Ferric uptake regulator, Fur family</fullName>
    </recommendedName>
</protein>
<feature type="binding site" evidence="1">
    <location>
        <position position="134"/>
    </location>
    <ligand>
        <name>Zn(2+)</name>
        <dbReference type="ChEBI" id="CHEBI:29105"/>
    </ligand>
</feature>
<name>F8N671_9BACT</name>
<comment type="cofactor">
    <cofactor evidence="1">
        <name>Zn(2+)</name>
        <dbReference type="ChEBI" id="CHEBI:29105"/>
    </cofactor>
    <text evidence="1">Binds 1 zinc ion per subunit.</text>
</comment>
<evidence type="ECO:0000256" key="1">
    <source>
        <dbReference type="PIRSR" id="PIRSR602481-1"/>
    </source>
</evidence>
<dbReference type="STRING" id="688246.Premu_0679"/>
<dbReference type="Gene3D" id="1.10.10.10">
    <property type="entry name" value="Winged helix-like DNA-binding domain superfamily/Winged helix DNA-binding domain"/>
    <property type="match status" value="1"/>
</dbReference>